<dbReference type="VEuPathDB" id="TriTrypDB:TcBrA4_0157850"/>
<dbReference type="VEuPathDB" id="TriTrypDB:C3747_189g86"/>
<evidence type="ECO:0000313" key="1">
    <source>
        <dbReference type="EMBL" id="PWV02191.1"/>
    </source>
</evidence>
<comment type="caution">
    <text evidence="1">The sequence shown here is derived from an EMBL/GenBank/DDBJ whole genome shotgun (WGS) entry which is preliminary data.</text>
</comment>
<accession>A0A2V2W0Z9</accession>
<evidence type="ECO:0000313" key="2">
    <source>
        <dbReference type="Proteomes" id="UP000246078"/>
    </source>
</evidence>
<dbReference type="VEuPathDB" id="TriTrypDB:C4B63_39g373"/>
<gene>
    <name evidence="1" type="ORF">C3747_189g86</name>
</gene>
<protein>
    <submittedName>
        <fullName evidence="1">Putative retrotransposon hot spot protein (RHS)</fullName>
    </submittedName>
</protein>
<name>A0A2V2W0Z9_TRYCR</name>
<proteinExistence type="predicted"/>
<dbReference type="Proteomes" id="UP000246078">
    <property type="component" value="Unassembled WGS sequence"/>
</dbReference>
<reference evidence="1 2" key="1">
    <citation type="journal article" date="2018" name="Microb. Genom.">
        <title>Expanding an expanded genome: long-read sequencing of Trypanosoma cruzi.</title>
        <authorList>
            <person name="Berna L."/>
            <person name="Rodriguez M."/>
            <person name="Chiribao M.L."/>
            <person name="Parodi-Talice A."/>
            <person name="Pita S."/>
            <person name="Rijo G."/>
            <person name="Alvarez-Valin F."/>
            <person name="Robello C."/>
        </authorList>
    </citation>
    <scope>NUCLEOTIDE SEQUENCE [LARGE SCALE GENOMIC DNA]</scope>
    <source>
        <strain evidence="1 2">TCC</strain>
    </source>
</reference>
<organism evidence="1 2">
    <name type="scientific">Trypanosoma cruzi</name>
    <dbReference type="NCBI Taxonomy" id="5693"/>
    <lineage>
        <taxon>Eukaryota</taxon>
        <taxon>Discoba</taxon>
        <taxon>Euglenozoa</taxon>
        <taxon>Kinetoplastea</taxon>
        <taxon>Metakinetoplastina</taxon>
        <taxon>Trypanosomatida</taxon>
        <taxon>Trypanosomatidae</taxon>
        <taxon>Trypanosoma</taxon>
        <taxon>Schizotrypanum</taxon>
    </lineage>
</organism>
<dbReference type="AlphaFoldDB" id="A0A2V2W0Z9"/>
<dbReference type="VEuPathDB" id="TriTrypDB:TcCL_Unassigned03036"/>
<sequence>MLGVGCTPRVAAGVVGLGCFADRRCSAAAWRTDHRAVRVLRPTPLGLREETAESVLWSQRHLLAAVGRCEWVLHCTGVVMAPRRGSCDGSDAAARHVAGSEVWLQWTMSSTNVKLNGFPWNYVGGRAAVDERLQRDDGGVCFGCRFLRRRHTASC</sequence>
<dbReference type="EMBL" id="PRFC01000189">
    <property type="protein sequence ID" value="PWV02191.1"/>
    <property type="molecule type" value="Genomic_DNA"/>
</dbReference>
<dbReference type="VEuPathDB" id="TriTrypDB:ECC02_012724"/>